<evidence type="ECO:0000313" key="1">
    <source>
        <dbReference type="EMBL" id="MBR7836630.1"/>
    </source>
</evidence>
<protein>
    <submittedName>
        <fullName evidence="1">DUF4265 domain-containing protein</fullName>
    </submittedName>
</protein>
<proteinExistence type="predicted"/>
<comment type="caution">
    <text evidence="1">The sequence shown here is derived from an EMBL/GenBank/DDBJ whole genome shotgun (WGS) entry which is preliminary data.</text>
</comment>
<reference evidence="1" key="1">
    <citation type="submission" date="2021-04" db="EMBL/GenBank/DDBJ databases">
        <title>Genome based classification of Actinospica acidithermotolerans sp. nov., an actinobacterium isolated from an Indonesian hot spring.</title>
        <authorList>
            <person name="Kusuma A.B."/>
            <person name="Putra K.E."/>
            <person name="Nafisah S."/>
            <person name="Loh J."/>
            <person name="Nouioui I."/>
            <person name="Goodfellow M."/>
        </authorList>
    </citation>
    <scope>NUCLEOTIDE SEQUENCE</scope>
    <source>
        <strain evidence="1">CSCA 57</strain>
    </source>
</reference>
<accession>A0A941EQI5</accession>
<sequence>MTDTADPIGGIHIVHVDPVERKDSNYIAQIDLAPFGLDGQFEQVWLHDLADGTYALACIPFMAYGLALGDVVRLAADGRVDELVRRCGHRVLRVLLIEDEDATRWAGTVDAAKFCIVSAGLLSEWHGPRFIAVDVPPGAQAGVVFDTMGRIVQDGLGHWEWADALPFTPHPSAV</sequence>
<dbReference type="EMBL" id="JAGSOG010000152">
    <property type="protein sequence ID" value="MBR7836630.1"/>
    <property type="molecule type" value="Genomic_DNA"/>
</dbReference>
<dbReference type="RefSeq" id="WP_212531102.1">
    <property type="nucleotide sequence ID" value="NZ_JAGSOG010000152.1"/>
</dbReference>
<organism evidence="1 2">
    <name type="scientific">Actinospica durhamensis</name>
    <dbReference type="NCBI Taxonomy" id="1508375"/>
    <lineage>
        <taxon>Bacteria</taxon>
        <taxon>Bacillati</taxon>
        <taxon>Actinomycetota</taxon>
        <taxon>Actinomycetes</taxon>
        <taxon>Catenulisporales</taxon>
        <taxon>Actinospicaceae</taxon>
        <taxon>Actinospica</taxon>
    </lineage>
</organism>
<name>A0A941EQI5_9ACTN</name>
<gene>
    <name evidence="1" type="ORF">KDL01_25345</name>
</gene>
<dbReference type="Proteomes" id="UP000675781">
    <property type="component" value="Unassembled WGS sequence"/>
</dbReference>
<keyword evidence="2" id="KW-1185">Reference proteome</keyword>
<dbReference type="AlphaFoldDB" id="A0A941EQI5"/>
<evidence type="ECO:0000313" key="2">
    <source>
        <dbReference type="Proteomes" id="UP000675781"/>
    </source>
</evidence>
<dbReference type="Pfam" id="PF14085">
    <property type="entry name" value="DUF4265"/>
    <property type="match status" value="1"/>
</dbReference>
<dbReference type="InterPro" id="IPR025361">
    <property type="entry name" value="DUF4265"/>
</dbReference>